<evidence type="ECO:0000313" key="1">
    <source>
        <dbReference type="EMBL" id="PNT66213.1"/>
    </source>
</evidence>
<sequence length="116" mass="12097">MAVVPFMMKFDEKLLVCEGLVHHTSAQLPDGLHAEEQGVGAEDAAGVEASDDDVVVAEFLLQLVEVGDEGGVVLLQVRVKAQGVQLSPSLALRQQLQGSAVGALHDMTLPLSPGNG</sequence>
<proteinExistence type="predicted"/>
<evidence type="ECO:0000313" key="2">
    <source>
        <dbReference type="EnsemblPlants" id="PNT66213"/>
    </source>
</evidence>
<dbReference type="EnsemblPlants" id="PNT66213">
    <property type="protein sequence ID" value="PNT66213"/>
    <property type="gene ID" value="BRADI_3g08651v3"/>
</dbReference>
<evidence type="ECO:0000313" key="3">
    <source>
        <dbReference type="Proteomes" id="UP000008810"/>
    </source>
</evidence>
<keyword evidence="3" id="KW-1185">Reference proteome</keyword>
<dbReference type="EMBL" id="CM000882">
    <property type="protein sequence ID" value="PNT66213.1"/>
    <property type="molecule type" value="Genomic_DNA"/>
</dbReference>
<reference evidence="1 2" key="1">
    <citation type="journal article" date="2010" name="Nature">
        <title>Genome sequencing and analysis of the model grass Brachypodium distachyon.</title>
        <authorList>
            <consortium name="International Brachypodium Initiative"/>
        </authorList>
    </citation>
    <scope>NUCLEOTIDE SEQUENCE [LARGE SCALE GENOMIC DNA]</scope>
    <source>
        <strain evidence="1">Bd21</strain>
        <strain evidence="2">cv. Bd21</strain>
    </source>
</reference>
<reference evidence="1" key="2">
    <citation type="submission" date="2017-06" db="EMBL/GenBank/DDBJ databases">
        <title>WGS assembly of Brachypodium distachyon.</title>
        <authorList>
            <consortium name="The International Brachypodium Initiative"/>
            <person name="Lucas S."/>
            <person name="Harmon-Smith M."/>
            <person name="Lail K."/>
            <person name="Tice H."/>
            <person name="Grimwood J."/>
            <person name="Bruce D."/>
            <person name="Barry K."/>
            <person name="Shu S."/>
            <person name="Lindquist E."/>
            <person name="Wang M."/>
            <person name="Pitluck S."/>
            <person name="Vogel J.P."/>
            <person name="Garvin D.F."/>
            <person name="Mockler T.C."/>
            <person name="Schmutz J."/>
            <person name="Rokhsar D."/>
            <person name="Bevan M.W."/>
        </authorList>
    </citation>
    <scope>NUCLEOTIDE SEQUENCE</scope>
    <source>
        <strain evidence="1">Bd21</strain>
    </source>
</reference>
<organism evidence="1">
    <name type="scientific">Brachypodium distachyon</name>
    <name type="common">Purple false brome</name>
    <name type="synonym">Trachynia distachya</name>
    <dbReference type="NCBI Taxonomy" id="15368"/>
    <lineage>
        <taxon>Eukaryota</taxon>
        <taxon>Viridiplantae</taxon>
        <taxon>Streptophyta</taxon>
        <taxon>Embryophyta</taxon>
        <taxon>Tracheophyta</taxon>
        <taxon>Spermatophyta</taxon>
        <taxon>Magnoliopsida</taxon>
        <taxon>Liliopsida</taxon>
        <taxon>Poales</taxon>
        <taxon>Poaceae</taxon>
        <taxon>BOP clade</taxon>
        <taxon>Pooideae</taxon>
        <taxon>Stipodae</taxon>
        <taxon>Brachypodieae</taxon>
        <taxon>Brachypodium</taxon>
    </lineage>
</organism>
<name>A0A2K2CW01_BRADI</name>
<dbReference type="RefSeq" id="XP_024316971.1">
    <property type="nucleotide sequence ID" value="XM_024461203.1"/>
</dbReference>
<dbReference type="Gramene" id="PNT66213">
    <property type="protein sequence ID" value="PNT66213"/>
    <property type="gene ID" value="BRADI_3g08651v3"/>
</dbReference>
<accession>A0A2K2CW01</accession>
<dbReference type="Proteomes" id="UP000008810">
    <property type="component" value="Chromosome 3"/>
</dbReference>
<dbReference type="GeneID" id="112271597"/>
<protein>
    <submittedName>
        <fullName evidence="1 2">Uncharacterized protein</fullName>
    </submittedName>
</protein>
<dbReference type="AlphaFoldDB" id="A0A2K2CW01"/>
<gene>
    <name evidence="2" type="primary">LOC112271597</name>
    <name evidence="1" type="ORF">BRADI_3g08651v3</name>
</gene>
<dbReference type="RefSeq" id="XP_024316972.1">
    <property type="nucleotide sequence ID" value="XM_024461204.1"/>
</dbReference>
<reference evidence="2" key="3">
    <citation type="submission" date="2018-08" db="UniProtKB">
        <authorList>
            <consortium name="EnsemblPlants"/>
        </authorList>
    </citation>
    <scope>IDENTIFICATION</scope>
    <source>
        <strain evidence="2">cv. Bd21</strain>
    </source>
</reference>